<reference evidence="9 10" key="1">
    <citation type="journal article" date="2023" name="Life. Sci Alliance">
        <title>Evolutionary insights into 3D genome organization and epigenetic landscape of Vigna mungo.</title>
        <authorList>
            <person name="Junaid A."/>
            <person name="Singh B."/>
            <person name="Bhatia S."/>
        </authorList>
    </citation>
    <scope>NUCLEOTIDE SEQUENCE [LARGE SCALE GENOMIC DNA]</scope>
    <source>
        <strain evidence="9">Urdbean</strain>
    </source>
</reference>
<dbReference type="AlphaFoldDB" id="A0AAQ3NV36"/>
<dbReference type="SMART" id="SM00380">
    <property type="entry name" value="AP2"/>
    <property type="match status" value="1"/>
</dbReference>
<dbReference type="PANTHER" id="PTHR31190:SF421">
    <property type="entry name" value="ETHYLENE-RESPONSIVE TRANSCRIPTION FACTOR ERF110"/>
    <property type="match status" value="1"/>
</dbReference>
<keyword evidence="4" id="KW-0804">Transcription</keyword>
<dbReference type="PROSITE" id="PS51032">
    <property type="entry name" value="AP2_ERF"/>
    <property type="match status" value="1"/>
</dbReference>
<feature type="compositionally biased region" description="Low complexity" evidence="7">
    <location>
        <begin position="110"/>
        <end position="126"/>
    </location>
</feature>
<evidence type="ECO:0000256" key="2">
    <source>
        <dbReference type="ARBA" id="ARBA00023015"/>
    </source>
</evidence>
<protein>
    <recommendedName>
        <fullName evidence="8">AP2/ERF domain-containing protein</fullName>
    </recommendedName>
</protein>
<evidence type="ECO:0000256" key="5">
    <source>
        <dbReference type="ARBA" id="ARBA00023242"/>
    </source>
</evidence>
<keyword evidence="2" id="KW-0805">Transcription regulation</keyword>
<dbReference type="InterPro" id="IPR044808">
    <property type="entry name" value="ERF_plant"/>
</dbReference>
<feature type="region of interest" description="Disordered" evidence="7">
    <location>
        <begin position="414"/>
        <end position="445"/>
    </location>
</feature>
<gene>
    <name evidence="9" type="ORF">V8G54_013118</name>
</gene>
<proteinExistence type="inferred from homology"/>
<feature type="region of interest" description="Disordered" evidence="7">
    <location>
        <begin position="105"/>
        <end position="151"/>
    </location>
</feature>
<evidence type="ECO:0000256" key="1">
    <source>
        <dbReference type="ARBA" id="ARBA00004123"/>
    </source>
</evidence>
<organism evidence="9 10">
    <name type="scientific">Vigna mungo</name>
    <name type="common">Black gram</name>
    <name type="synonym">Phaseolus mungo</name>
    <dbReference type="NCBI Taxonomy" id="3915"/>
    <lineage>
        <taxon>Eukaryota</taxon>
        <taxon>Viridiplantae</taxon>
        <taxon>Streptophyta</taxon>
        <taxon>Embryophyta</taxon>
        <taxon>Tracheophyta</taxon>
        <taxon>Spermatophyta</taxon>
        <taxon>Magnoliopsida</taxon>
        <taxon>eudicotyledons</taxon>
        <taxon>Gunneridae</taxon>
        <taxon>Pentapetalae</taxon>
        <taxon>rosids</taxon>
        <taxon>fabids</taxon>
        <taxon>Fabales</taxon>
        <taxon>Fabaceae</taxon>
        <taxon>Papilionoideae</taxon>
        <taxon>50 kb inversion clade</taxon>
        <taxon>NPAAA clade</taxon>
        <taxon>indigoferoid/millettioid clade</taxon>
        <taxon>Phaseoleae</taxon>
        <taxon>Vigna</taxon>
    </lineage>
</organism>
<keyword evidence="10" id="KW-1185">Reference proteome</keyword>
<dbReference type="Proteomes" id="UP001374535">
    <property type="component" value="Chromosome 4"/>
</dbReference>
<name>A0AAQ3NV36_VIGMU</name>
<dbReference type="PANTHER" id="PTHR31190">
    <property type="entry name" value="DNA-BINDING DOMAIN"/>
    <property type="match status" value="1"/>
</dbReference>
<dbReference type="GO" id="GO:0009873">
    <property type="term" value="P:ethylene-activated signaling pathway"/>
    <property type="evidence" value="ECO:0007669"/>
    <property type="project" value="InterPro"/>
</dbReference>
<dbReference type="CDD" id="cd00018">
    <property type="entry name" value="AP2"/>
    <property type="match status" value="1"/>
</dbReference>
<dbReference type="GO" id="GO:0003677">
    <property type="term" value="F:DNA binding"/>
    <property type="evidence" value="ECO:0007669"/>
    <property type="project" value="UniProtKB-KW"/>
</dbReference>
<dbReference type="Pfam" id="PF00847">
    <property type="entry name" value="AP2"/>
    <property type="match status" value="1"/>
</dbReference>
<feature type="region of interest" description="Disordered" evidence="7">
    <location>
        <begin position="164"/>
        <end position="186"/>
    </location>
</feature>
<dbReference type="Gene3D" id="3.30.730.10">
    <property type="entry name" value="AP2/ERF domain"/>
    <property type="match status" value="1"/>
</dbReference>
<evidence type="ECO:0000256" key="4">
    <source>
        <dbReference type="ARBA" id="ARBA00023163"/>
    </source>
</evidence>
<evidence type="ECO:0000259" key="8">
    <source>
        <dbReference type="PROSITE" id="PS51032"/>
    </source>
</evidence>
<dbReference type="InterPro" id="IPR036955">
    <property type="entry name" value="AP2/ERF_dom_sf"/>
</dbReference>
<evidence type="ECO:0000256" key="3">
    <source>
        <dbReference type="ARBA" id="ARBA00023125"/>
    </source>
</evidence>
<evidence type="ECO:0000313" key="9">
    <source>
        <dbReference type="EMBL" id="WVZ15552.1"/>
    </source>
</evidence>
<dbReference type="GO" id="GO:0005634">
    <property type="term" value="C:nucleus"/>
    <property type="evidence" value="ECO:0007669"/>
    <property type="project" value="UniProtKB-SubCell"/>
</dbReference>
<dbReference type="InterPro" id="IPR016177">
    <property type="entry name" value="DNA-bd_dom_sf"/>
</dbReference>
<evidence type="ECO:0000256" key="6">
    <source>
        <dbReference type="ARBA" id="ARBA00024343"/>
    </source>
</evidence>
<dbReference type="PRINTS" id="PR00367">
    <property type="entry name" value="ETHRSPELEMNT"/>
</dbReference>
<keyword evidence="5" id="KW-0539">Nucleus</keyword>
<dbReference type="InterPro" id="IPR001471">
    <property type="entry name" value="AP2/ERF_dom"/>
</dbReference>
<dbReference type="FunFam" id="3.30.730.10:FF:000001">
    <property type="entry name" value="Ethylene-responsive transcription factor 2"/>
    <property type="match status" value="1"/>
</dbReference>
<dbReference type="EMBL" id="CP144697">
    <property type="protein sequence ID" value="WVZ15552.1"/>
    <property type="molecule type" value="Genomic_DNA"/>
</dbReference>
<sequence>MSLLTVAYQRGSGEFIRFTADDGGEGEYGHGHGDGSGGSPGFNFNQGMQQQGEVTMQGGSLVSGYNRGDPELRQMVSALTHVVSSGSDQRSTEWMQQSGYPMMSGFGHAPSLSRLSSFSSSPSPSSGVGQKRGREEQETNTSSSHNLMQQQTASRLFRTTLPDFMLPSQGDSSSVTEEAPTSTTTTVTVTAAAATAVTETTAGDGERRRKYRGVRQRPWGKWAAEIRDPHKAARVWLGTFDTEEAAARAYDEAALRFRGNRAKLNFPENVRAVPPLQPFHPATRLTVSDSSTTQFRPLTTAMAAPPFIQPPNMQSSSDLIRDYLQYSQLLQSDFQQQHHQPQLHQQQQQPQPSSLLQQFYYNAQLSSLQSPSLLPSSPSFSSSVSQSPFPLFSTSPQFSSASFPMFSSQQMSYFQPLESLPPAGGRPEIPPSTWSDTGGQPPPSG</sequence>
<dbReference type="SUPFAM" id="SSF54171">
    <property type="entry name" value="DNA-binding domain"/>
    <property type="match status" value="1"/>
</dbReference>
<evidence type="ECO:0000256" key="7">
    <source>
        <dbReference type="SAM" id="MobiDB-lite"/>
    </source>
</evidence>
<keyword evidence="3" id="KW-0238">DNA-binding</keyword>
<feature type="domain" description="AP2/ERF" evidence="8">
    <location>
        <begin position="210"/>
        <end position="267"/>
    </location>
</feature>
<comment type="similarity">
    <text evidence="6">Belongs to the AP2/ERF transcription factor family. ERF subfamily.</text>
</comment>
<comment type="subcellular location">
    <subcellularLocation>
        <location evidence="1">Nucleus</location>
    </subcellularLocation>
</comment>
<evidence type="ECO:0000313" key="10">
    <source>
        <dbReference type="Proteomes" id="UP001374535"/>
    </source>
</evidence>
<feature type="compositionally biased region" description="Polar residues" evidence="7">
    <location>
        <begin position="139"/>
        <end position="151"/>
    </location>
</feature>
<feature type="compositionally biased region" description="Low complexity" evidence="7">
    <location>
        <begin position="172"/>
        <end position="186"/>
    </location>
</feature>
<dbReference type="GO" id="GO:0003700">
    <property type="term" value="F:DNA-binding transcription factor activity"/>
    <property type="evidence" value="ECO:0007669"/>
    <property type="project" value="InterPro"/>
</dbReference>
<accession>A0AAQ3NV36</accession>